<reference evidence="13" key="1">
    <citation type="submission" date="2022-11" db="UniProtKB">
        <authorList>
            <consortium name="WormBaseParasite"/>
        </authorList>
    </citation>
    <scope>IDENTIFICATION</scope>
</reference>
<evidence type="ECO:0000313" key="13">
    <source>
        <dbReference type="WBParaSite" id="Gr19_v10_g8361.t2"/>
    </source>
</evidence>
<dbReference type="Proteomes" id="UP000887572">
    <property type="component" value="Unplaced"/>
</dbReference>
<keyword evidence="6" id="KW-0805">Transcription regulation</keyword>
<feature type="region of interest" description="Disordered" evidence="10">
    <location>
        <begin position="1"/>
        <end position="42"/>
    </location>
</feature>
<dbReference type="AlphaFoldDB" id="A0A914I845"/>
<dbReference type="SMART" id="SM00355">
    <property type="entry name" value="ZnF_C2H2"/>
    <property type="match status" value="4"/>
</dbReference>
<dbReference type="InterPro" id="IPR036236">
    <property type="entry name" value="Znf_C2H2_sf"/>
</dbReference>
<evidence type="ECO:0000259" key="11">
    <source>
        <dbReference type="PROSITE" id="PS50157"/>
    </source>
</evidence>
<organism evidence="12 13">
    <name type="scientific">Globodera rostochiensis</name>
    <name type="common">Golden nematode worm</name>
    <name type="synonym">Heterodera rostochiensis</name>
    <dbReference type="NCBI Taxonomy" id="31243"/>
    <lineage>
        <taxon>Eukaryota</taxon>
        <taxon>Metazoa</taxon>
        <taxon>Ecdysozoa</taxon>
        <taxon>Nematoda</taxon>
        <taxon>Chromadorea</taxon>
        <taxon>Rhabditida</taxon>
        <taxon>Tylenchina</taxon>
        <taxon>Tylenchomorpha</taxon>
        <taxon>Tylenchoidea</taxon>
        <taxon>Heteroderidae</taxon>
        <taxon>Heteroderinae</taxon>
        <taxon>Globodera</taxon>
    </lineage>
</organism>
<keyword evidence="12" id="KW-1185">Reference proteome</keyword>
<dbReference type="PANTHER" id="PTHR45993:SF10">
    <property type="entry name" value="ZINC FINGER PROTEIN 208 ISOFORM X1-RELATED"/>
    <property type="match status" value="1"/>
</dbReference>
<dbReference type="Gene3D" id="3.30.160.60">
    <property type="entry name" value="Classic Zinc Finger"/>
    <property type="match status" value="4"/>
</dbReference>
<dbReference type="FunFam" id="3.30.160.60:FF:000290">
    <property type="entry name" value="Zinc finger protein 697 isoform X1"/>
    <property type="match status" value="1"/>
</dbReference>
<evidence type="ECO:0000256" key="4">
    <source>
        <dbReference type="ARBA" id="ARBA00022771"/>
    </source>
</evidence>
<dbReference type="PANTHER" id="PTHR45993">
    <property type="entry name" value="B-CELL LYMPHOMA/LEUKEMIA 11"/>
    <property type="match status" value="1"/>
</dbReference>
<dbReference type="FunFam" id="3.30.160.60:FF:001217">
    <property type="entry name" value="zinc finger protein 319"/>
    <property type="match status" value="1"/>
</dbReference>
<dbReference type="GO" id="GO:0000978">
    <property type="term" value="F:RNA polymerase II cis-regulatory region sequence-specific DNA binding"/>
    <property type="evidence" value="ECO:0007669"/>
    <property type="project" value="TreeGrafter"/>
</dbReference>
<evidence type="ECO:0000256" key="3">
    <source>
        <dbReference type="ARBA" id="ARBA00022737"/>
    </source>
</evidence>
<evidence type="ECO:0000256" key="1">
    <source>
        <dbReference type="ARBA" id="ARBA00004123"/>
    </source>
</evidence>
<evidence type="ECO:0000256" key="9">
    <source>
        <dbReference type="PROSITE-ProRule" id="PRU00042"/>
    </source>
</evidence>
<dbReference type="GO" id="GO:0008270">
    <property type="term" value="F:zinc ion binding"/>
    <property type="evidence" value="ECO:0007669"/>
    <property type="project" value="UniProtKB-KW"/>
</dbReference>
<evidence type="ECO:0000256" key="2">
    <source>
        <dbReference type="ARBA" id="ARBA00022723"/>
    </source>
</evidence>
<comment type="subcellular location">
    <subcellularLocation>
        <location evidence="1">Nucleus</location>
    </subcellularLocation>
</comment>
<dbReference type="PROSITE" id="PS50157">
    <property type="entry name" value="ZINC_FINGER_C2H2_2"/>
    <property type="match status" value="4"/>
</dbReference>
<accession>A0A914I845</accession>
<evidence type="ECO:0000313" key="12">
    <source>
        <dbReference type="Proteomes" id="UP000887572"/>
    </source>
</evidence>
<feature type="domain" description="C2H2-type" evidence="11">
    <location>
        <begin position="103"/>
        <end position="130"/>
    </location>
</feature>
<protein>
    <submittedName>
        <fullName evidence="13">C2H2-type domain-containing protein</fullName>
    </submittedName>
</protein>
<dbReference type="PROSITE" id="PS00028">
    <property type="entry name" value="ZINC_FINGER_C2H2_1"/>
    <property type="match status" value="4"/>
</dbReference>
<evidence type="ECO:0000256" key="5">
    <source>
        <dbReference type="ARBA" id="ARBA00022833"/>
    </source>
</evidence>
<keyword evidence="5" id="KW-0862">Zinc</keyword>
<keyword evidence="4 9" id="KW-0863">Zinc-finger</keyword>
<sequence length="339" mass="37740">MAKQQIISTGGRKLSTPSAHKRTNIRQDSNRHKENLVGSKTSEGKQHKCADCQKTFAFPAKLKTHKRHHTGERPFQCQQCNKQFSQSSVLNRHLRTHSGEKPFKCGICDKQFSQSSDLNRHLRTHSGEKPFKCGVCDKQFGQSAYLQKHSRIHPGEKPFKCVKVVIVRHETVAIVRQKKVVRYKTIAVMICWQFSKLDICQFTIIRFEYPNECPTGKKKALLVVYVKRRSANGKCHEAKFSRSDWLAKVPFLNKGEADTSIMTLCQPWCTGTAVSNTVPGSSSSLAAPFGLLIGSTKSCCPSSSNSTSSSPSSLPPSTMVSLFCSQFKSPFVSAVAPLN</sequence>
<evidence type="ECO:0000256" key="8">
    <source>
        <dbReference type="ARBA" id="ARBA00023242"/>
    </source>
</evidence>
<keyword evidence="7" id="KW-0804">Transcription</keyword>
<dbReference type="FunFam" id="3.30.160.60:FF:000557">
    <property type="entry name" value="zinc finger and SCAN domain-containing protein 29"/>
    <property type="match status" value="1"/>
</dbReference>
<evidence type="ECO:0000256" key="6">
    <source>
        <dbReference type="ARBA" id="ARBA00023015"/>
    </source>
</evidence>
<dbReference type="GO" id="GO:0006357">
    <property type="term" value="P:regulation of transcription by RNA polymerase II"/>
    <property type="evidence" value="ECO:0007669"/>
    <property type="project" value="TreeGrafter"/>
</dbReference>
<keyword evidence="2" id="KW-0479">Metal-binding</keyword>
<feature type="domain" description="C2H2-type" evidence="11">
    <location>
        <begin position="47"/>
        <end position="74"/>
    </location>
</feature>
<dbReference type="InterPro" id="IPR051497">
    <property type="entry name" value="Dev/Hematopoietic_TF"/>
</dbReference>
<name>A0A914I845_GLORO</name>
<keyword evidence="3" id="KW-0677">Repeat</keyword>
<feature type="domain" description="C2H2-type" evidence="11">
    <location>
        <begin position="75"/>
        <end position="102"/>
    </location>
</feature>
<proteinExistence type="predicted"/>
<dbReference type="WBParaSite" id="Gr19_v10_g8361.t2">
    <property type="protein sequence ID" value="Gr19_v10_g8361.t2"/>
    <property type="gene ID" value="Gr19_v10_g8361"/>
</dbReference>
<dbReference type="InterPro" id="IPR013087">
    <property type="entry name" value="Znf_C2H2_type"/>
</dbReference>
<feature type="domain" description="C2H2-type" evidence="11">
    <location>
        <begin position="131"/>
        <end position="158"/>
    </location>
</feature>
<keyword evidence="8" id="KW-0539">Nucleus</keyword>
<dbReference type="GO" id="GO:0005634">
    <property type="term" value="C:nucleus"/>
    <property type="evidence" value="ECO:0007669"/>
    <property type="project" value="UniProtKB-SubCell"/>
</dbReference>
<dbReference type="SUPFAM" id="SSF57667">
    <property type="entry name" value="beta-beta-alpha zinc fingers"/>
    <property type="match status" value="3"/>
</dbReference>
<dbReference type="GO" id="GO:0003700">
    <property type="term" value="F:DNA-binding transcription factor activity"/>
    <property type="evidence" value="ECO:0007669"/>
    <property type="project" value="TreeGrafter"/>
</dbReference>
<evidence type="ECO:0000256" key="7">
    <source>
        <dbReference type="ARBA" id="ARBA00023163"/>
    </source>
</evidence>
<evidence type="ECO:0000256" key="10">
    <source>
        <dbReference type="SAM" id="MobiDB-lite"/>
    </source>
</evidence>
<dbReference type="Pfam" id="PF00096">
    <property type="entry name" value="zf-C2H2"/>
    <property type="match status" value="4"/>
</dbReference>